<keyword evidence="2" id="KW-1185">Reference proteome</keyword>
<name>I3TDM7_THEC1</name>
<reference evidence="1 2" key="1">
    <citation type="journal article" date="2012" name="J. Bacteriol.">
        <title>Complete genome sequence of the hyperthermophilic cellulolytic Crenarchaeon 'Thermogladius cellulolyticus' 1633.</title>
        <authorList>
            <person name="Mardanov A.V."/>
            <person name="Kochetkova T.V."/>
            <person name="Beletsky A.V."/>
            <person name="Bonch-Osmolovskaya E.A."/>
            <person name="Ravin N.V."/>
            <person name="Skryabin K.G."/>
        </authorList>
    </citation>
    <scope>NUCLEOTIDE SEQUENCE [LARGE SCALE GENOMIC DNA]</scope>
    <source>
        <strain evidence="2">DSM 22663 / VKM B-2946 / 1633</strain>
    </source>
</reference>
<dbReference type="AlphaFoldDB" id="I3TDM7"/>
<evidence type="ECO:0000313" key="1">
    <source>
        <dbReference type="EMBL" id="AFK50865.1"/>
    </source>
</evidence>
<evidence type="ECO:0008006" key="3">
    <source>
        <dbReference type="Google" id="ProtNLM"/>
    </source>
</evidence>
<dbReference type="KEGG" id="thg:TCELL_0440"/>
<dbReference type="Proteomes" id="UP000005270">
    <property type="component" value="Chromosome"/>
</dbReference>
<dbReference type="InParanoid" id="I3TDM7"/>
<dbReference type="HOGENOM" id="CLU_476218_0_0_2"/>
<sequence length="572" mass="61762">MTKLALAVLLALVLALPLPSIGRADEAGLDCQALIASLYKVMEASLSGNNSTDLLNLYSKAVLPPPISQLHGSVVEDLVDLHDALNTVFNESGVAATLEHIADLSKRLRTDVESYVKTLTACSVDKSTASLYSGKVYSLLDRVDSLLNQTMVYLATSRSSSSIKVYPSSQAIAPGDTVSFKIVVLEEGVFNGSLVLAVLPGLTTLVTEEFSVSTGVNKIDVSIPPASKLGEVLPAGKYTVVAHVEIRDSANSSALSLLTLDLYTNNITVNVPRVVRPGELVSANIVPAEGCPASVLLDRDVLFEGYLREEGVVVTFKIPDNATPGTHYLVVRLEPGFKYLGGTVSIPLLVERPEVPVLVEAPSVYVSLSNAIPVLVRALGNASRIVVVTSGGERDVSKDGIAYLNGGLGLFDRVEAVIEVYPVEGSVYQPAVHRVSVLYINPLTLLSIVLAATFVLPLLVAHERGVYLVLKHVGSRSGRRSSPRSVSRFINYLSSQLPVAGLYYRLLNELGFRKPEAQETLREHFASLRINTAIKSLLWRLLVLVEKELYSRDKPKREEAESVAREIRNAET</sequence>
<proteinExistence type="predicted"/>
<dbReference type="OrthoDB" id="387761at2157"/>
<dbReference type="eggNOG" id="arCOG02487">
    <property type="taxonomic scope" value="Archaea"/>
</dbReference>
<organism evidence="1 2">
    <name type="scientific">Thermogladius calderae (strain DSM 22663 / VKM B-2946 / 1633)</name>
    <dbReference type="NCBI Taxonomy" id="1184251"/>
    <lineage>
        <taxon>Archaea</taxon>
        <taxon>Thermoproteota</taxon>
        <taxon>Thermoprotei</taxon>
        <taxon>Desulfurococcales</taxon>
        <taxon>Desulfurococcaceae</taxon>
        <taxon>Thermogladius</taxon>
    </lineage>
</organism>
<accession>I3TDM7</accession>
<dbReference type="STRING" id="1184251.TCELL_0440"/>
<gene>
    <name evidence="1" type="ordered locus">TCELL_0440</name>
</gene>
<protein>
    <recommendedName>
        <fullName evidence="3">DUF4129 domain-containing protein</fullName>
    </recommendedName>
</protein>
<dbReference type="GeneID" id="13012733"/>
<dbReference type="EMBL" id="CP003531">
    <property type="protein sequence ID" value="AFK50865.1"/>
    <property type="molecule type" value="Genomic_DNA"/>
</dbReference>
<evidence type="ECO:0000313" key="2">
    <source>
        <dbReference type="Proteomes" id="UP000005270"/>
    </source>
</evidence>
<dbReference type="RefSeq" id="WP_014737115.1">
    <property type="nucleotide sequence ID" value="NC_017954.1"/>
</dbReference>